<dbReference type="AlphaFoldDB" id="A0A517NK04"/>
<proteinExistence type="predicted"/>
<name>A0A517NK04_9BACT</name>
<sequence length="155" mass="16898">MTGRQLSLDFEACTANEAVSGFRCLSADAKAVVLSKHDFMARTRDLWNLIEGWLLDEIPATEFEAHRLGIHDAIQPEWTGSFSDAELVSALTAEWELAAGVAIAADEAALLMLEHGHAHDAPALVRAYYLAVALNTLGYDLEHYLPGMPVHALGR</sequence>
<evidence type="ECO:0000313" key="1">
    <source>
        <dbReference type="EMBL" id="QDT07467.1"/>
    </source>
</evidence>
<keyword evidence="2" id="KW-1185">Reference proteome</keyword>
<reference evidence="1 2" key="1">
    <citation type="submission" date="2019-02" db="EMBL/GenBank/DDBJ databases">
        <title>Deep-cultivation of Planctomycetes and their phenomic and genomic characterization uncovers novel biology.</title>
        <authorList>
            <person name="Wiegand S."/>
            <person name="Jogler M."/>
            <person name="Boedeker C."/>
            <person name="Pinto D."/>
            <person name="Vollmers J."/>
            <person name="Rivas-Marin E."/>
            <person name="Kohn T."/>
            <person name="Peeters S.H."/>
            <person name="Heuer A."/>
            <person name="Rast P."/>
            <person name="Oberbeckmann S."/>
            <person name="Bunk B."/>
            <person name="Jeske O."/>
            <person name="Meyerdierks A."/>
            <person name="Storesund J.E."/>
            <person name="Kallscheuer N."/>
            <person name="Luecker S."/>
            <person name="Lage O.M."/>
            <person name="Pohl T."/>
            <person name="Merkel B.J."/>
            <person name="Hornburger P."/>
            <person name="Mueller R.-W."/>
            <person name="Bruemmer F."/>
            <person name="Labrenz M."/>
            <person name="Spormann A.M."/>
            <person name="Op den Camp H."/>
            <person name="Overmann J."/>
            <person name="Amann R."/>
            <person name="Jetten M.S.M."/>
            <person name="Mascher T."/>
            <person name="Medema M.H."/>
            <person name="Devos D.P."/>
            <person name="Kaster A.-K."/>
            <person name="Ovreas L."/>
            <person name="Rohde M."/>
            <person name="Galperin M.Y."/>
            <person name="Jogler C."/>
        </authorList>
    </citation>
    <scope>NUCLEOTIDE SEQUENCE [LARGE SCALE GENOMIC DNA]</scope>
    <source>
        <strain evidence="1 2">K22_7</strain>
    </source>
</reference>
<accession>A0A517NK04</accession>
<dbReference type="EMBL" id="CP036525">
    <property type="protein sequence ID" value="QDT07467.1"/>
    <property type="molecule type" value="Genomic_DNA"/>
</dbReference>
<gene>
    <name evidence="1" type="ORF">K227x_58940</name>
</gene>
<dbReference type="KEGG" id="rlc:K227x_58940"/>
<organism evidence="1 2">
    <name type="scientific">Rubripirellula lacrimiformis</name>
    <dbReference type="NCBI Taxonomy" id="1930273"/>
    <lineage>
        <taxon>Bacteria</taxon>
        <taxon>Pseudomonadati</taxon>
        <taxon>Planctomycetota</taxon>
        <taxon>Planctomycetia</taxon>
        <taxon>Pirellulales</taxon>
        <taxon>Pirellulaceae</taxon>
        <taxon>Rubripirellula</taxon>
    </lineage>
</organism>
<evidence type="ECO:0000313" key="2">
    <source>
        <dbReference type="Proteomes" id="UP000318538"/>
    </source>
</evidence>
<dbReference type="Proteomes" id="UP000318538">
    <property type="component" value="Chromosome"/>
</dbReference>
<protein>
    <submittedName>
        <fullName evidence="1">Uncharacterized protein</fullName>
    </submittedName>
</protein>